<dbReference type="GO" id="GO:0004674">
    <property type="term" value="F:protein serine/threonine kinase activity"/>
    <property type="evidence" value="ECO:0007669"/>
    <property type="project" value="UniProtKB-KW"/>
</dbReference>
<dbReference type="Gene3D" id="1.10.510.10">
    <property type="entry name" value="Transferase(Phosphotransferase) domain 1"/>
    <property type="match status" value="1"/>
</dbReference>
<gene>
    <name evidence="7" type="ORF">TSOC_015395</name>
</gene>
<reference evidence="7 8" key="1">
    <citation type="journal article" date="2017" name="Mol. Biol. Evol.">
        <title>The 4-celled Tetrabaena socialis nuclear genome reveals the essential components for genetic control of cell number at the origin of multicellularity in the volvocine lineage.</title>
        <authorList>
            <person name="Featherston J."/>
            <person name="Arakaki Y."/>
            <person name="Hanschen E.R."/>
            <person name="Ferris P.J."/>
            <person name="Michod R.E."/>
            <person name="Olson B.J.S.C."/>
            <person name="Nozaki H."/>
            <person name="Durand P.M."/>
        </authorList>
    </citation>
    <scope>NUCLEOTIDE SEQUENCE [LARGE SCALE GENOMIC DNA]</scope>
    <source>
        <strain evidence="7 8">NIES-571</strain>
    </source>
</reference>
<evidence type="ECO:0000256" key="5">
    <source>
        <dbReference type="ARBA" id="ARBA00022840"/>
    </source>
</evidence>
<dbReference type="Pfam" id="PF00069">
    <property type="entry name" value="Pkinase"/>
    <property type="match status" value="1"/>
</dbReference>
<dbReference type="Proteomes" id="UP000236333">
    <property type="component" value="Unassembled WGS sequence"/>
</dbReference>
<evidence type="ECO:0000256" key="1">
    <source>
        <dbReference type="ARBA" id="ARBA00022527"/>
    </source>
</evidence>
<keyword evidence="5" id="KW-0067">ATP-binding</keyword>
<name>A0A2J7X7Z8_9CHLO</name>
<evidence type="ECO:0000313" key="7">
    <source>
        <dbReference type="EMBL" id="PNG71918.1"/>
    </source>
</evidence>
<protein>
    <submittedName>
        <fullName evidence="7">Calcium-dependent protein kinase 25</fullName>
    </submittedName>
</protein>
<evidence type="ECO:0000256" key="4">
    <source>
        <dbReference type="ARBA" id="ARBA00022777"/>
    </source>
</evidence>
<comment type="caution">
    <text evidence="7">The sequence shown here is derived from an EMBL/GenBank/DDBJ whole genome shotgun (WGS) entry which is preliminary data.</text>
</comment>
<feature type="non-terminal residue" evidence="7">
    <location>
        <position position="104"/>
    </location>
</feature>
<dbReference type="InterPro" id="IPR050205">
    <property type="entry name" value="CDPK_Ser/Thr_kinases"/>
</dbReference>
<keyword evidence="8" id="KW-1185">Reference proteome</keyword>
<dbReference type="GO" id="GO:0005524">
    <property type="term" value="F:ATP binding"/>
    <property type="evidence" value="ECO:0007669"/>
    <property type="project" value="UniProtKB-KW"/>
</dbReference>
<proteinExistence type="predicted"/>
<dbReference type="AlphaFoldDB" id="A0A2J7X7Z8"/>
<organism evidence="7 8">
    <name type="scientific">Tetrabaena socialis</name>
    <dbReference type="NCBI Taxonomy" id="47790"/>
    <lineage>
        <taxon>Eukaryota</taxon>
        <taxon>Viridiplantae</taxon>
        <taxon>Chlorophyta</taxon>
        <taxon>core chlorophytes</taxon>
        <taxon>Chlorophyceae</taxon>
        <taxon>CS clade</taxon>
        <taxon>Chlamydomonadales</taxon>
        <taxon>Tetrabaenaceae</taxon>
        <taxon>Tetrabaena</taxon>
    </lineage>
</organism>
<keyword evidence="2" id="KW-0808">Transferase</keyword>
<dbReference type="InterPro" id="IPR000719">
    <property type="entry name" value="Prot_kinase_dom"/>
</dbReference>
<feature type="non-terminal residue" evidence="7">
    <location>
        <position position="1"/>
    </location>
</feature>
<keyword evidence="1" id="KW-0723">Serine/threonine-protein kinase</keyword>
<dbReference type="OrthoDB" id="40902at2759"/>
<accession>A0A2J7X7Z8</accession>
<dbReference type="InterPro" id="IPR011009">
    <property type="entry name" value="Kinase-like_dom_sf"/>
</dbReference>
<sequence length="104" mass="11873">ASINACAQFLRHDDESPLKATDFGLSIRHWPDEPKLTSRSGTPAYMAPELVLQSYDEKCDIWSVGMLAYQLLTGRFPFWEDVRTQTLSDVWKAILTQDVNWNAP</sequence>
<dbReference type="PROSITE" id="PS50011">
    <property type="entry name" value="PROTEIN_KINASE_DOM"/>
    <property type="match status" value="1"/>
</dbReference>
<feature type="domain" description="Protein kinase" evidence="6">
    <location>
        <begin position="1"/>
        <end position="104"/>
    </location>
</feature>
<evidence type="ECO:0000256" key="3">
    <source>
        <dbReference type="ARBA" id="ARBA00022741"/>
    </source>
</evidence>
<dbReference type="EMBL" id="PGGS01005276">
    <property type="protein sequence ID" value="PNG71918.1"/>
    <property type="molecule type" value="Genomic_DNA"/>
</dbReference>
<evidence type="ECO:0000313" key="8">
    <source>
        <dbReference type="Proteomes" id="UP000236333"/>
    </source>
</evidence>
<keyword evidence="4 7" id="KW-0418">Kinase</keyword>
<keyword evidence="3" id="KW-0547">Nucleotide-binding</keyword>
<evidence type="ECO:0000259" key="6">
    <source>
        <dbReference type="PROSITE" id="PS50011"/>
    </source>
</evidence>
<dbReference type="SUPFAM" id="SSF56112">
    <property type="entry name" value="Protein kinase-like (PK-like)"/>
    <property type="match status" value="1"/>
</dbReference>
<dbReference type="PANTHER" id="PTHR24349">
    <property type="entry name" value="SERINE/THREONINE-PROTEIN KINASE"/>
    <property type="match status" value="1"/>
</dbReference>
<evidence type="ECO:0000256" key="2">
    <source>
        <dbReference type="ARBA" id="ARBA00022679"/>
    </source>
</evidence>